<comment type="caution">
    <text evidence="2">The sequence shown here is derived from an EMBL/GenBank/DDBJ whole genome shotgun (WGS) entry which is preliminary data.</text>
</comment>
<protein>
    <submittedName>
        <fullName evidence="2">Uncharacterized protein</fullName>
    </submittedName>
</protein>
<gene>
    <name evidence="2" type="ORF">Cgig2_032817</name>
</gene>
<keyword evidence="3" id="KW-1185">Reference proteome</keyword>
<dbReference type="AlphaFoldDB" id="A0A9Q1GKE6"/>
<name>A0A9Q1GKE6_9CARY</name>
<evidence type="ECO:0000256" key="1">
    <source>
        <dbReference type="SAM" id="MobiDB-lite"/>
    </source>
</evidence>
<sequence length="248" mass="27961">MGKDSLGTEYEPQNEDEGVSDSESSLESEFSVDEGLIIRTGRDAGRCRFAQGEGPSGGQCRPCTASMKINCKFTCDGEIIELDRVKVTTDVGQMVHGRTVEWEREGDAWDMVQYIEDIEGMGQYNWYKKVWRIIMETIEDIEKKLCDGPSTDVFADPDKKKYPCIASWARVDHAGRYDASELLVDIKEEEVIPIMYPRDAELVHPPISQLMAIDEFDYYVDDGLAQCGRVIEVCKGRILVGEEGTPKH</sequence>
<reference evidence="2" key="1">
    <citation type="submission" date="2022-04" db="EMBL/GenBank/DDBJ databases">
        <title>Carnegiea gigantea Genome sequencing and assembly v2.</title>
        <authorList>
            <person name="Copetti D."/>
            <person name="Sanderson M.J."/>
            <person name="Burquez A."/>
            <person name="Wojciechowski M.F."/>
        </authorList>
    </citation>
    <scope>NUCLEOTIDE SEQUENCE</scope>
    <source>
        <strain evidence="2">SGP5-SGP5p</strain>
        <tissue evidence="2">Aerial part</tissue>
    </source>
</reference>
<accession>A0A9Q1GKE6</accession>
<feature type="compositionally biased region" description="Acidic residues" evidence="1">
    <location>
        <begin position="12"/>
        <end position="29"/>
    </location>
</feature>
<evidence type="ECO:0000313" key="3">
    <source>
        <dbReference type="Proteomes" id="UP001153076"/>
    </source>
</evidence>
<dbReference type="Proteomes" id="UP001153076">
    <property type="component" value="Unassembled WGS sequence"/>
</dbReference>
<organism evidence="2 3">
    <name type="scientific">Carnegiea gigantea</name>
    <dbReference type="NCBI Taxonomy" id="171969"/>
    <lineage>
        <taxon>Eukaryota</taxon>
        <taxon>Viridiplantae</taxon>
        <taxon>Streptophyta</taxon>
        <taxon>Embryophyta</taxon>
        <taxon>Tracheophyta</taxon>
        <taxon>Spermatophyta</taxon>
        <taxon>Magnoliopsida</taxon>
        <taxon>eudicotyledons</taxon>
        <taxon>Gunneridae</taxon>
        <taxon>Pentapetalae</taxon>
        <taxon>Caryophyllales</taxon>
        <taxon>Cactineae</taxon>
        <taxon>Cactaceae</taxon>
        <taxon>Cactoideae</taxon>
        <taxon>Echinocereeae</taxon>
        <taxon>Carnegiea</taxon>
    </lineage>
</organism>
<evidence type="ECO:0000313" key="2">
    <source>
        <dbReference type="EMBL" id="KAJ8420203.1"/>
    </source>
</evidence>
<proteinExistence type="predicted"/>
<dbReference type="OrthoDB" id="1723350at2759"/>
<feature type="region of interest" description="Disordered" evidence="1">
    <location>
        <begin position="1"/>
        <end position="29"/>
    </location>
</feature>
<dbReference type="EMBL" id="JAKOGI010003731">
    <property type="protein sequence ID" value="KAJ8420203.1"/>
    <property type="molecule type" value="Genomic_DNA"/>
</dbReference>